<evidence type="ECO:0000313" key="1">
    <source>
        <dbReference type="EMBL" id="GIH17550.1"/>
    </source>
</evidence>
<gene>
    <name evidence="1" type="primary">soxG</name>
    <name evidence="1" type="ORF">Raf01_57220</name>
</gene>
<dbReference type="AlphaFoldDB" id="A0A8J3QU71"/>
<dbReference type="Proteomes" id="UP000642748">
    <property type="component" value="Unassembled WGS sequence"/>
</dbReference>
<accession>A0A8J3QU71</accession>
<dbReference type="InterPro" id="IPR027266">
    <property type="entry name" value="TrmE/GcvT-like"/>
</dbReference>
<name>A0A8J3QU71_9ACTN</name>
<dbReference type="RefSeq" id="WP_203921089.1">
    <property type="nucleotide sequence ID" value="NZ_BONZ01000055.1"/>
</dbReference>
<protein>
    <submittedName>
        <fullName evidence="1">Sarcosine oxidase subunit gamma</fullName>
    </submittedName>
</protein>
<sequence>MAEPLETTIRSPLAGWTPHPLTGIRLAELPFRTQVNLRLPAKGPAADAVGLELGVPLPVEPGTTAGSGELSVLWLGPDEWLVVGSPGADLAARLAARRGAGVSVVDTSALRTTVLVAGPRARDLLAHGCALDLHPTRFPTGRCAQTLLAHAQIVLVAVDDGTSGAEPAYHLLVRSSFANYLADWLEDAAVEYR</sequence>
<dbReference type="InterPro" id="IPR007375">
    <property type="entry name" value="SoxG"/>
</dbReference>
<proteinExistence type="predicted"/>
<dbReference type="Gene3D" id="3.30.1360.120">
    <property type="entry name" value="Probable tRNA modification gtpase trme, domain 1"/>
    <property type="match status" value="1"/>
</dbReference>
<dbReference type="Gene3D" id="3.30.70.1520">
    <property type="entry name" value="Heterotetrameric sarcosine oxidase"/>
    <property type="match status" value="1"/>
</dbReference>
<dbReference type="Pfam" id="PF04268">
    <property type="entry name" value="SoxG"/>
    <property type="match status" value="1"/>
</dbReference>
<evidence type="ECO:0000313" key="2">
    <source>
        <dbReference type="Proteomes" id="UP000642748"/>
    </source>
</evidence>
<dbReference type="EMBL" id="BONZ01000055">
    <property type="protein sequence ID" value="GIH17550.1"/>
    <property type="molecule type" value="Genomic_DNA"/>
</dbReference>
<dbReference type="SUPFAM" id="SSF103025">
    <property type="entry name" value="Folate-binding domain"/>
    <property type="match status" value="1"/>
</dbReference>
<reference evidence="1" key="1">
    <citation type="submission" date="2021-01" db="EMBL/GenBank/DDBJ databases">
        <title>Whole genome shotgun sequence of Rugosimonospora africana NBRC 104875.</title>
        <authorList>
            <person name="Komaki H."/>
            <person name="Tamura T."/>
        </authorList>
    </citation>
    <scope>NUCLEOTIDE SEQUENCE</scope>
    <source>
        <strain evidence="1">NBRC 104875</strain>
    </source>
</reference>
<comment type="caution">
    <text evidence="1">The sequence shown here is derived from an EMBL/GenBank/DDBJ whole genome shotgun (WGS) entry which is preliminary data.</text>
</comment>
<organism evidence="1 2">
    <name type="scientific">Rugosimonospora africana</name>
    <dbReference type="NCBI Taxonomy" id="556532"/>
    <lineage>
        <taxon>Bacteria</taxon>
        <taxon>Bacillati</taxon>
        <taxon>Actinomycetota</taxon>
        <taxon>Actinomycetes</taxon>
        <taxon>Micromonosporales</taxon>
        <taxon>Micromonosporaceae</taxon>
        <taxon>Rugosimonospora</taxon>
    </lineage>
</organism>
<keyword evidence="2" id="KW-1185">Reference proteome</keyword>